<feature type="domain" description="MACPF" evidence="2">
    <location>
        <begin position="1"/>
        <end position="220"/>
    </location>
</feature>
<sequence>MKLRGGYNMEDENKTSGDQKCQQVSFIIEHQLYEVDLNYPYTPSDILKKDVCALPSKYNENDKENLSKWMAFIEKWGNHFIIGVRLGGSIHGKALTKKRQNFEQKDICNHVMGEISARYHSLQSGVTANFDRKALCTSMQDDELVTSTSSLEWNGGDRSKFKLSMEHLSSQDLEEWEKSLKYTPAPLSSSLKLCPIYELVKQVDEKKVMRCKRQVKYKMI</sequence>
<keyword evidence="1" id="KW-0732">Signal</keyword>
<dbReference type="PROSITE" id="PS51412">
    <property type="entry name" value="MACPF_2"/>
    <property type="match status" value="1"/>
</dbReference>
<dbReference type="InterPro" id="IPR052784">
    <property type="entry name" value="Perforin-1_pore-forming"/>
</dbReference>
<dbReference type="AlphaFoldDB" id="A0A8S3Q7B1"/>
<reference evidence="3" key="1">
    <citation type="submission" date="2021-03" db="EMBL/GenBank/DDBJ databases">
        <authorList>
            <person name="Bekaert M."/>
        </authorList>
    </citation>
    <scope>NUCLEOTIDE SEQUENCE</scope>
</reference>
<dbReference type="EMBL" id="CAJPWZ010000355">
    <property type="protein sequence ID" value="CAG2191136.1"/>
    <property type="molecule type" value="Genomic_DNA"/>
</dbReference>
<proteinExistence type="predicted"/>
<dbReference type="Proteomes" id="UP000683360">
    <property type="component" value="Unassembled WGS sequence"/>
</dbReference>
<dbReference type="PANTHER" id="PTHR46096:SF3">
    <property type="entry name" value="PERFORIN-1"/>
    <property type="match status" value="1"/>
</dbReference>
<dbReference type="Pfam" id="PF01823">
    <property type="entry name" value="MACPF"/>
    <property type="match status" value="1"/>
</dbReference>
<dbReference type="PANTHER" id="PTHR46096">
    <property type="entry name" value="PERFORIN-1"/>
    <property type="match status" value="1"/>
</dbReference>
<evidence type="ECO:0000259" key="2">
    <source>
        <dbReference type="PROSITE" id="PS51412"/>
    </source>
</evidence>
<evidence type="ECO:0000313" key="4">
    <source>
        <dbReference type="Proteomes" id="UP000683360"/>
    </source>
</evidence>
<dbReference type="GO" id="GO:0051607">
    <property type="term" value="P:defense response to virus"/>
    <property type="evidence" value="ECO:0007669"/>
    <property type="project" value="TreeGrafter"/>
</dbReference>
<organism evidence="3 4">
    <name type="scientific">Mytilus edulis</name>
    <name type="common">Blue mussel</name>
    <dbReference type="NCBI Taxonomy" id="6550"/>
    <lineage>
        <taxon>Eukaryota</taxon>
        <taxon>Metazoa</taxon>
        <taxon>Spiralia</taxon>
        <taxon>Lophotrochozoa</taxon>
        <taxon>Mollusca</taxon>
        <taxon>Bivalvia</taxon>
        <taxon>Autobranchia</taxon>
        <taxon>Pteriomorphia</taxon>
        <taxon>Mytilida</taxon>
        <taxon>Mytiloidea</taxon>
        <taxon>Mytilidae</taxon>
        <taxon>Mytilinae</taxon>
        <taxon>Mytilus</taxon>
    </lineage>
</organism>
<comment type="caution">
    <text evidence="3">The sequence shown here is derived from an EMBL/GenBank/DDBJ whole genome shotgun (WGS) entry which is preliminary data.</text>
</comment>
<evidence type="ECO:0000313" key="3">
    <source>
        <dbReference type="EMBL" id="CAG2191136.1"/>
    </source>
</evidence>
<gene>
    <name evidence="3" type="ORF">MEDL_6407</name>
</gene>
<dbReference type="GO" id="GO:0022829">
    <property type="term" value="F:wide pore channel activity"/>
    <property type="evidence" value="ECO:0007669"/>
    <property type="project" value="TreeGrafter"/>
</dbReference>
<evidence type="ECO:0000256" key="1">
    <source>
        <dbReference type="ARBA" id="ARBA00022729"/>
    </source>
</evidence>
<dbReference type="SMART" id="SM00457">
    <property type="entry name" value="MACPF"/>
    <property type="match status" value="1"/>
</dbReference>
<dbReference type="InterPro" id="IPR020864">
    <property type="entry name" value="MACPF"/>
</dbReference>
<keyword evidence="4" id="KW-1185">Reference proteome</keyword>
<protein>
    <submittedName>
        <fullName evidence="3">C7</fullName>
    </submittedName>
</protein>
<dbReference type="GO" id="GO:0016020">
    <property type="term" value="C:membrane"/>
    <property type="evidence" value="ECO:0007669"/>
    <property type="project" value="TreeGrafter"/>
</dbReference>
<name>A0A8S3Q7B1_MYTED</name>
<accession>A0A8S3Q7B1</accession>